<dbReference type="EMBL" id="QGMY01000006">
    <property type="protein sequence ID" value="PWR72838.1"/>
    <property type="molecule type" value="Genomic_DNA"/>
</dbReference>
<organism evidence="3 4">
    <name type="scientific">Methanospirillum lacunae</name>
    <dbReference type="NCBI Taxonomy" id="668570"/>
    <lineage>
        <taxon>Archaea</taxon>
        <taxon>Methanobacteriati</taxon>
        <taxon>Methanobacteriota</taxon>
        <taxon>Stenosarchaea group</taxon>
        <taxon>Methanomicrobia</taxon>
        <taxon>Methanomicrobiales</taxon>
        <taxon>Methanospirillaceae</taxon>
        <taxon>Methanospirillum</taxon>
    </lineage>
</organism>
<evidence type="ECO:0000259" key="2">
    <source>
        <dbReference type="Pfam" id="PF13439"/>
    </source>
</evidence>
<evidence type="ECO:0000313" key="4">
    <source>
        <dbReference type="Proteomes" id="UP000245657"/>
    </source>
</evidence>
<name>A0A2V2N8K5_9EURY</name>
<gene>
    <name evidence="3" type="ORF">DK846_07780</name>
</gene>
<dbReference type="Gene3D" id="3.40.50.2000">
    <property type="entry name" value="Glycogen Phosphorylase B"/>
    <property type="match status" value="2"/>
</dbReference>
<sequence length="410" mass="46854">MKILMISGSPIMGGAEIASRRIALALASCGCEVIFISLVRTPIIHSRIVHIIIKYEKNQEFLFKVLKKTSYPLSFYFSTRYFFDKVKTIIIKEKPDIINIHNIKQAFWSSDFVAWCSRLIPTIWTLHDMSSFTGRCVYTFECEQFLCGCNNCPRINIPIICSKKFIHTQWNKNRYNIVSNKNLYAVTPSNWLKSQATRGFWEEKQIMVIPNCINLTEYYPRDTIKSKKELGIFDSNQTILLTSHDLNEKRKGIGAIIESLSNNHPEAKISFILMGNGDKIKGLKHKFPVYHLGYISKELMPIVYSAADLLVHPSIADNLPNVIMESLSVGTPVIGFNIGGIPEMIIPEKTGWLVEDINYELMSDKILEALTIIKKDPLIIQNACRSYAEENYAEKIIGSKYMRLYNSLIS</sequence>
<accession>A0A2V2N8K5</accession>
<feature type="domain" description="Glycosyl transferase family 1" evidence="1">
    <location>
        <begin position="233"/>
        <end position="376"/>
    </location>
</feature>
<evidence type="ECO:0008006" key="5">
    <source>
        <dbReference type="Google" id="ProtNLM"/>
    </source>
</evidence>
<feature type="domain" description="Glycosyltransferase subfamily 4-like N-terminal" evidence="2">
    <location>
        <begin position="12"/>
        <end position="216"/>
    </location>
</feature>
<protein>
    <recommendedName>
        <fullName evidence="5">Glycosyltransferase</fullName>
    </recommendedName>
</protein>
<dbReference type="PANTHER" id="PTHR12526">
    <property type="entry name" value="GLYCOSYLTRANSFERASE"/>
    <property type="match status" value="1"/>
</dbReference>
<comment type="caution">
    <text evidence="3">The sequence shown here is derived from an EMBL/GenBank/DDBJ whole genome shotgun (WGS) entry which is preliminary data.</text>
</comment>
<dbReference type="InterPro" id="IPR028098">
    <property type="entry name" value="Glyco_trans_4-like_N"/>
</dbReference>
<dbReference type="SUPFAM" id="SSF53756">
    <property type="entry name" value="UDP-Glycosyltransferase/glycogen phosphorylase"/>
    <property type="match status" value="1"/>
</dbReference>
<dbReference type="Pfam" id="PF00534">
    <property type="entry name" value="Glycos_transf_1"/>
    <property type="match status" value="1"/>
</dbReference>
<dbReference type="InterPro" id="IPR001296">
    <property type="entry name" value="Glyco_trans_1"/>
</dbReference>
<reference evidence="3 4" key="1">
    <citation type="submission" date="2018-05" db="EMBL/GenBank/DDBJ databases">
        <title>Draft genome of Methanospirillum lacunae Ki8-1.</title>
        <authorList>
            <person name="Dueholm M.S."/>
            <person name="Nielsen P.H."/>
            <person name="Bakmann L.F."/>
            <person name="Otzen D.E."/>
        </authorList>
    </citation>
    <scope>NUCLEOTIDE SEQUENCE [LARGE SCALE GENOMIC DNA]</scope>
    <source>
        <strain evidence="3 4">Ki8-1</strain>
    </source>
</reference>
<keyword evidence="4" id="KW-1185">Reference proteome</keyword>
<dbReference type="GO" id="GO:0016757">
    <property type="term" value="F:glycosyltransferase activity"/>
    <property type="evidence" value="ECO:0007669"/>
    <property type="project" value="InterPro"/>
</dbReference>
<dbReference type="AlphaFoldDB" id="A0A2V2N8K5"/>
<dbReference type="Proteomes" id="UP000245657">
    <property type="component" value="Unassembled WGS sequence"/>
</dbReference>
<evidence type="ECO:0000313" key="3">
    <source>
        <dbReference type="EMBL" id="PWR72838.1"/>
    </source>
</evidence>
<dbReference type="Pfam" id="PF13439">
    <property type="entry name" value="Glyco_transf_4"/>
    <property type="match status" value="1"/>
</dbReference>
<proteinExistence type="predicted"/>
<evidence type="ECO:0000259" key="1">
    <source>
        <dbReference type="Pfam" id="PF00534"/>
    </source>
</evidence>